<dbReference type="Pfam" id="PF01571">
    <property type="entry name" value="GCV_T"/>
    <property type="match status" value="1"/>
</dbReference>
<sequence>MSAAKLVRLADRGVVSVTGKDSEKLLQGLVTNDIEGLAQGEARHAALLSPQGKILFDFFVVRHGDGFLLDVLRASTGDLVKRLSMYKLRADVIITDISESFRIEAAWGDGTTSFQRNSAMHFSDPRHSLLGVRHLIDARSADDSATGFELRDYDALRVSLGVPEGGRDYNFGDAYPHEADFDLLNGVSFSKGCYVGQEIVARMQNKTVVRKRAVKISGASSLTSNDDVLIGDVAIGRVGTVDGRDAIAMLRLDRALEAQEKNQTLTAGGVAITVDHIALENYRASAAARSSAALPSS</sequence>
<dbReference type="PANTHER" id="PTHR22602">
    <property type="entry name" value="TRANSFERASE CAF17, MITOCHONDRIAL-RELATED"/>
    <property type="match status" value="1"/>
</dbReference>
<evidence type="ECO:0000313" key="4">
    <source>
        <dbReference type="EMBL" id="SFV33875.1"/>
    </source>
</evidence>
<dbReference type="InterPro" id="IPR027266">
    <property type="entry name" value="TrmE/GcvT-like"/>
</dbReference>
<dbReference type="InterPro" id="IPR006222">
    <property type="entry name" value="GCVT_N"/>
</dbReference>
<dbReference type="Gene3D" id="3.30.1360.120">
    <property type="entry name" value="Probable tRNA modification gtpase trme, domain 1"/>
    <property type="match status" value="1"/>
</dbReference>
<dbReference type="EMBL" id="FPCH01000002">
    <property type="protein sequence ID" value="SFV33875.1"/>
    <property type="molecule type" value="Genomic_DNA"/>
</dbReference>
<dbReference type="PANTHER" id="PTHR22602:SF0">
    <property type="entry name" value="TRANSFERASE CAF17, MITOCHONDRIAL-RELATED"/>
    <property type="match status" value="1"/>
</dbReference>
<organism evidence="4 5">
    <name type="scientific">Hyphomicrobium facile</name>
    <dbReference type="NCBI Taxonomy" id="51670"/>
    <lineage>
        <taxon>Bacteria</taxon>
        <taxon>Pseudomonadati</taxon>
        <taxon>Pseudomonadota</taxon>
        <taxon>Alphaproteobacteria</taxon>
        <taxon>Hyphomicrobiales</taxon>
        <taxon>Hyphomicrobiaceae</taxon>
        <taxon>Hyphomicrobium</taxon>
    </lineage>
</organism>
<proteinExistence type="predicted"/>
<accession>A0A1I7NGT5</accession>
<keyword evidence="1" id="KW-0809">Transit peptide</keyword>
<protein>
    <submittedName>
        <fullName evidence="4">Uncharacterized protein</fullName>
    </submittedName>
</protein>
<evidence type="ECO:0000259" key="3">
    <source>
        <dbReference type="Pfam" id="PF25455"/>
    </source>
</evidence>
<feature type="domain" description="GCVT N-terminal" evidence="2">
    <location>
        <begin position="13"/>
        <end position="102"/>
    </location>
</feature>
<dbReference type="InterPro" id="IPR017703">
    <property type="entry name" value="YgfZ/GCV_T_CS"/>
</dbReference>
<dbReference type="GO" id="GO:0016226">
    <property type="term" value="P:iron-sulfur cluster assembly"/>
    <property type="evidence" value="ECO:0007669"/>
    <property type="project" value="TreeGrafter"/>
</dbReference>
<dbReference type="OrthoDB" id="9796287at2"/>
<dbReference type="STRING" id="51670.SAMN04488557_2140"/>
<dbReference type="NCBIfam" id="TIGR03317">
    <property type="entry name" value="ygfZ_signature"/>
    <property type="match status" value="1"/>
</dbReference>
<gene>
    <name evidence="4" type="ORF">SAMN04488557_2140</name>
</gene>
<dbReference type="SUPFAM" id="SSF103025">
    <property type="entry name" value="Folate-binding domain"/>
    <property type="match status" value="1"/>
</dbReference>
<dbReference type="PIRSF" id="PIRSF006487">
    <property type="entry name" value="GcvT"/>
    <property type="match status" value="1"/>
</dbReference>
<dbReference type="Pfam" id="PF25455">
    <property type="entry name" value="Beta-barrel_CAF17_C"/>
    <property type="match status" value="1"/>
</dbReference>
<feature type="domain" description="CAF17 C-terminal" evidence="3">
    <location>
        <begin position="210"/>
        <end position="275"/>
    </location>
</feature>
<evidence type="ECO:0000256" key="1">
    <source>
        <dbReference type="ARBA" id="ARBA00022946"/>
    </source>
</evidence>
<dbReference type="RefSeq" id="WP_092867662.1">
    <property type="nucleotide sequence ID" value="NZ_FPCH01000002.1"/>
</dbReference>
<dbReference type="AlphaFoldDB" id="A0A1I7NGT5"/>
<dbReference type="Proteomes" id="UP000199423">
    <property type="component" value="Unassembled WGS sequence"/>
</dbReference>
<name>A0A1I7NGT5_9HYPH</name>
<dbReference type="InterPro" id="IPR057460">
    <property type="entry name" value="CAF17_C"/>
</dbReference>
<dbReference type="Gene3D" id="2.40.30.160">
    <property type="match status" value="1"/>
</dbReference>
<evidence type="ECO:0000313" key="5">
    <source>
        <dbReference type="Proteomes" id="UP000199423"/>
    </source>
</evidence>
<reference evidence="5" key="1">
    <citation type="submission" date="2016-10" db="EMBL/GenBank/DDBJ databases">
        <authorList>
            <person name="Varghese N."/>
            <person name="Submissions S."/>
        </authorList>
    </citation>
    <scope>NUCLEOTIDE SEQUENCE [LARGE SCALE GENOMIC DNA]</scope>
    <source>
        <strain evidence="5">DSM 1565</strain>
    </source>
</reference>
<keyword evidence="5" id="KW-1185">Reference proteome</keyword>
<evidence type="ECO:0000259" key="2">
    <source>
        <dbReference type="Pfam" id="PF01571"/>
    </source>
</evidence>
<dbReference type="InterPro" id="IPR045179">
    <property type="entry name" value="YgfZ/GcvT"/>
</dbReference>